<keyword evidence="4" id="KW-1185">Reference proteome</keyword>
<feature type="domain" description="MRG" evidence="2">
    <location>
        <begin position="1"/>
        <end position="39"/>
    </location>
</feature>
<dbReference type="InterPro" id="IPR026541">
    <property type="entry name" value="MRG_dom"/>
</dbReference>
<accession>A0A5B7E3N4</accession>
<keyword evidence="1" id="KW-1133">Transmembrane helix</keyword>
<dbReference type="InterPro" id="IPR038217">
    <property type="entry name" value="MRG_C_sf"/>
</dbReference>
<organism evidence="3 4">
    <name type="scientific">Portunus trituberculatus</name>
    <name type="common">Swimming crab</name>
    <name type="synonym">Neptunus trituberculatus</name>
    <dbReference type="NCBI Taxonomy" id="210409"/>
    <lineage>
        <taxon>Eukaryota</taxon>
        <taxon>Metazoa</taxon>
        <taxon>Ecdysozoa</taxon>
        <taxon>Arthropoda</taxon>
        <taxon>Crustacea</taxon>
        <taxon>Multicrustacea</taxon>
        <taxon>Malacostraca</taxon>
        <taxon>Eumalacostraca</taxon>
        <taxon>Eucarida</taxon>
        <taxon>Decapoda</taxon>
        <taxon>Pleocyemata</taxon>
        <taxon>Brachyura</taxon>
        <taxon>Eubrachyura</taxon>
        <taxon>Portunoidea</taxon>
        <taxon>Portunidae</taxon>
        <taxon>Portuninae</taxon>
        <taxon>Portunus</taxon>
    </lineage>
</organism>
<protein>
    <submittedName>
        <fullName evidence="3">Mortality factor 4-like protein 1</fullName>
    </submittedName>
</protein>
<dbReference type="Pfam" id="PF05712">
    <property type="entry name" value="MRG"/>
    <property type="match status" value="1"/>
</dbReference>
<dbReference type="OrthoDB" id="124855at2759"/>
<dbReference type="Gene3D" id="1.10.274.30">
    <property type="entry name" value="MRG domain"/>
    <property type="match status" value="1"/>
</dbReference>
<evidence type="ECO:0000313" key="4">
    <source>
        <dbReference type="Proteomes" id="UP000324222"/>
    </source>
</evidence>
<evidence type="ECO:0000256" key="1">
    <source>
        <dbReference type="SAM" id="Phobius"/>
    </source>
</evidence>
<dbReference type="EMBL" id="VSRR010001798">
    <property type="protein sequence ID" value="MPC27766.1"/>
    <property type="molecule type" value="Genomic_DNA"/>
</dbReference>
<sequence length="177" mass="19481">MLAYTQLDEKSITLLNFHLQDFLRFMVKNLETYYSIQDYGVAPPEYHRKAINPGAPRCAGGGGGAALVRHVAATPGPSPLRRTMVARRCCVVKVTVVVVMVVVGRVWAVSQVSPLGRGEPRVWAVQPGLPRTHTRSDPCPSKHHVGAHQLFATLRILTILRTPGPSHRQCSYISLSH</sequence>
<comment type="caution">
    <text evidence="3">The sequence shown here is derived from an EMBL/GenBank/DDBJ whole genome shotgun (WGS) entry which is preliminary data.</text>
</comment>
<gene>
    <name evidence="3" type="ORF">E2C01_020946</name>
</gene>
<dbReference type="Proteomes" id="UP000324222">
    <property type="component" value="Unassembled WGS sequence"/>
</dbReference>
<name>A0A5B7E3N4_PORTR</name>
<keyword evidence="1" id="KW-0472">Membrane</keyword>
<feature type="transmembrane region" description="Helical" evidence="1">
    <location>
        <begin position="90"/>
        <end position="108"/>
    </location>
</feature>
<dbReference type="AlphaFoldDB" id="A0A5B7E3N4"/>
<keyword evidence="1" id="KW-0812">Transmembrane</keyword>
<evidence type="ECO:0000313" key="3">
    <source>
        <dbReference type="EMBL" id="MPC27766.1"/>
    </source>
</evidence>
<reference evidence="3 4" key="1">
    <citation type="submission" date="2019-05" db="EMBL/GenBank/DDBJ databases">
        <title>Another draft genome of Portunus trituberculatus and its Hox gene families provides insights of decapod evolution.</title>
        <authorList>
            <person name="Jeong J.-H."/>
            <person name="Song I."/>
            <person name="Kim S."/>
            <person name="Choi T."/>
            <person name="Kim D."/>
            <person name="Ryu S."/>
            <person name="Kim W."/>
        </authorList>
    </citation>
    <scope>NUCLEOTIDE SEQUENCE [LARGE SCALE GENOMIC DNA]</scope>
    <source>
        <tissue evidence="3">Muscle</tissue>
    </source>
</reference>
<dbReference type="PROSITE" id="PS51640">
    <property type="entry name" value="MRG"/>
    <property type="match status" value="1"/>
</dbReference>
<evidence type="ECO:0000259" key="2">
    <source>
        <dbReference type="Pfam" id="PF05712"/>
    </source>
</evidence>
<proteinExistence type="predicted"/>